<keyword evidence="1" id="KW-0479">Metal-binding</keyword>
<dbReference type="AlphaFoldDB" id="A0A835QBZ5"/>
<dbReference type="InterPro" id="IPR013083">
    <property type="entry name" value="Znf_RING/FYVE/PHD"/>
</dbReference>
<evidence type="ECO:0000256" key="1">
    <source>
        <dbReference type="ARBA" id="ARBA00022723"/>
    </source>
</evidence>
<comment type="caution">
    <text evidence="6">The sequence shown here is derived from an EMBL/GenBank/DDBJ whole genome shotgun (WGS) entry which is preliminary data.</text>
</comment>
<dbReference type="GO" id="GO:0043067">
    <property type="term" value="P:regulation of programmed cell death"/>
    <property type="evidence" value="ECO:0007669"/>
    <property type="project" value="TreeGrafter"/>
</dbReference>
<dbReference type="PROSITE" id="PS50089">
    <property type="entry name" value="ZF_RING_2"/>
    <property type="match status" value="1"/>
</dbReference>
<evidence type="ECO:0000256" key="4">
    <source>
        <dbReference type="PROSITE-ProRule" id="PRU00175"/>
    </source>
</evidence>
<dbReference type="CDD" id="cd16649">
    <property type="entry name" value="mRING-HC-C3HC5_CGRF1-like"/>
    <property type="match status" value="1"/>
</dbReference>
<name>A0A835QBZ5_VANPL</name>
<dbReference type="Gene3D" id="3.30.40.10">
    <property type="entry name" value="Zinc/RING finger domain, C3HC4 (zinc finger)"/>
    <property type="match status" value="1"/>
</dbReference>
<evidence type="ECO:0000313" key="6">
    <source>
        <dbReference type="EMBL" id="KAG0466098.1"/>
    </source>
</evidence>
<dbReference type="PANTHER" id="PTHR42647:SF12">
    <property type="entry name" value="BOI-RELATED E3 UBIQUITIN-PROTEIN LIGASE 2-RELATED"/>
    <property type="match status" value="1"/>
</dbReference>
<keyword evidence="3" id="KW-0862">Zinc</keyword>
<accession>A0A835QBZ5</accession>
<evidence type="ECO:0000259" key="5">
    <source>
        <dbReference type="PROSITE" id="PS50089"/>
    </source>
</evidence>
<dbReference type="GO" id="GO:0004842">
    <property type="term" value="F:ubiquitin-protein transferase activity"/>
    <property type="evidence" value="ECO:0007669"/>
    <property type="project" value="TreeGrafter"/>
</dbReference>
<dbReference type="PANTHER" id="PTHR42647">
    <property type="entry name" value="SBP (S-RIBONUCLEASE BINDING PROTEIN) FAMILY PROTEIN"/>
    <property type="match status" value="1"/>
</dbReference>
<proteinExistence type="predicted"/>
<evidence type="ECO:0000313" key="7">
    <source>
        <dbReference type="Proteomes" id="UP000636800"/>
    </source>
</evidence>
<evidence type="ECO:0000256" key="2">
    <source>
        <dbReference type="ARBA" id="ARBA00022771"/>
    </source>
</evidence>
<sequence length="297" mass="32733">MPYRFPPQPHIMAVETHHPRLLAPQVLMDREVLKAMDVYPAMLINSSHTGIVVPAVGTAGQLPAIFYGSGIIAAPSESGLTVAGSNGKKRQREPISFLGEDLSAQLNQQMLDLDNLIIQHTERMRAELAERRKSYARHLAAALEHGISKRLKAKDDEIEKVKKLNLAMEERIRSLCAENQIWRELAQTNEATANLLRTNLEQLLAAQMRVKEEQQRCDDTSATDDAESCCCGENDDREAAASAKLPARSCRRCGEREASVLLLPCRHLCLCPSCSSAADSCPVCNCFKSGSVNVNLL</sequence>
<evidence type="ECO:0000256" key="3">
    <source>
        <dbReference type="ARBA" id="ARBA00022833"/>
    </source>
</evidence>
<dbReference type="InterPro" id="IPR001841">
    <property type="entry name" value="Znf_RING"/>
</dbReference>
<keyword evidence="7" id="KW-1185">Reference proteome</keyword>
<dbReference type="GO" id="GO:0008270">
    <property type="term" value="F:zinc ion binding"/>
    <property type="evidence" value="ECO:0007669"/>
    <property type="project" value="UniProtKB-KW"/>
</dbReference>
<reference evidence="6 7" key="1">
    <citation type="journal article" date="2020" name="Nat. Food">
        <title>A phased Vanilla planifolia genome enables genetic improvement of flavour and production.</title>
        <authorList>
            <person name="Hasing T."/>
            <person name="Tang H."/>
            <person name="Brym M."/>
            <person name="Khazi F."/>
            <person name="Huang T."/>
            <person name="Chambers A.H."/>
        </authorList>
    </citation>
    <scope>NUCLEOTIDE SEQUENCE [LARGE SCALE GENOMIC DNA]</scope>
    <source>
        <tissue evidence="6">Leaf</tissue>
    </source>
</reference>
<dbReference type="EMBL" id="JADCNL010000009">
    <property type="protein sequence ID" value="KAG0466098.1"/>
    <property type="molecule type" value="Genomic_DNA"/>
</dbReference>
<organism evidence="6 7">
    <name type="scientific">Vanilla planifolia</name>
    <name type="common">Vanilla</name>
    <dbReference type="NCBI Taxonomy" id="51239"/>
    <lineage>
        <taxon>Eukaryota</taxon>
        <taxon>Viridiplantae</taxon>
        <taxon>Streptophyta</taxon>
        <taxon>Embryophyta</taxon>
        <taxon>Tracheophyta</taxon>
        <taxon>Spermatophyta</taxon>
        <taxon>Magnoliopsida</taxon>
        <taxon>Liliopsida</taxon>
        <taxon>Asparagales</taxon>
        <taxon>Orchidaceae</taxon>
        <taxon>Vanilloideae</taxon>
        <taxon>Vanilleae</taxon>
        <taxon>Vanilla</taxon>
    </lineage>
</organism>
<protein>
    <recommendedName>
        <fullName evidence="5">RING-type domain-containing protein</fullName>
    </recommendedName>
</protein>
<feature type="domain" description="RING-type" evidence="5">
    <location>
        <begin position="250"/>
        <end position="285"/>
    </location>
</feature>
<gene>
    <name evidence="6" type="ORF">HPP92_017678</name>
</gene>
<dbReference type="Proteomes" id="UP000636800">
    <property type="component" value="Unassembled WGS sequence"/>
</dbReference>
<dbReference type="Pfam" id="PF13920">
    <property type="entry name" value="zf-C3HC4_3"/>
    <property type="match status" value="1"/>
</dbReference>
<keyword evidence="2 4" id="KW-0863">Zinc-finger</keyword>